<keyword evidence="2" id="KW-1185">Reference proteome</keyword>
<dbReference type="EMBL" id="JAACXV010014625">
    <property type="protein sequence ID" value="KAF7265401.1"/>
    <property type="molecule type" value="Genomic_DNA"/>
</dbReference>
<name>A0A834HT15_RHYFE</name>
<proteinExistence type="predicted"/>
<reference evidence="1" key="1">
    <citation type="submission" date="2020-08" db="EMBL/GenBank/DDBJ databases">
        <title>Genome sequencing and assembly of the red palm weevil Rhynchophorus ferrugineus.</title>
        <authorList>
            <person name="Dias G.B."/>
            <person name="Bergman C.M."/>
            <person name="Manee M."/>
        </authorList>
    </citation>
    <scope>NUCLEOTIDE SEQUENCE</scope>
    <source>
        <strain evidence="1">AA-2017</strain>
        <tissue evidence="1">Whole larva</tissue>
    </source>
</reference>
<evidence type="ECO:0000313" key="1">
    <source>
        <dbReference type="EMBL" id="KAF7265401.1"/>
    </source>
</evidence>
<dbReference type="Proteomes" id="UP000625711">
    <property type="component" value="Unassembled WGS sequence"/>
</dbReference>
<protein>
    <submittedName>
        <fullName evidence="1">Uncharacterized protein</fullName>
    </submittedName>
</protein>
<dbReference type="AlphaFoldDB" id="A0A834HT15"/>
<evidence type="ECO:0000313" key="2">
    <source>
        <dbReference type="Proteomes" id="UP000625711"/>
    </source>
</evidence>
<sequence>MAYICLETSGISDLFRTESALFKRRALRNGICNIIFVKLSMKFYHVQKGVQHSFNKNQHLLFLKICSKFRSDSILNLHYHA</sequence>
<accession>A0A834HT15</accession>
<gene>
    <name evidence="1" type="ORF">GWI33_021194</name>
</gene>
<comment type="caution">
    <text evidence="1">The sequence shown here is derived from an EMBL/GenBank/DDBJ whole genome shotgun (WGS) entry which is preliminary data.</text>
</comment>
<organism evidence="1 2">
    <name type="scientific">Rhynchophorus ferrugineus</name>
    <name type="common">Red palm weevil</name>
    <name type="synonym">Curculio ferrugineus</name>
    <dbReference type="NCBI Taxonomy" id="354439"/>
    <lineage>
        <taxon>Eukaryota</taxon>
        <taxon>Metazoa</taxon>
        <taxon>Ecdysozoa</taxon>
        <taxon>Arthropoda</taxon>
        <taxon>Hexapoda</taxon>
        <taxon>Insecta</taxon>
        <taxon>Pterygota</taxon>
        <taxon>Neoptera</taxon>
        <taxon>Endopterygota</taxon>
        <taxon>Coleoptera</taxon>
        <taxon>Polyphaga</taxon>
        <taxon>Cucujiformia</taxon>
        <taxon>Curculionidae</taxon>
        <taxon>Dryophthorinae</taxon>
        <taxon>Rhynchophorus</taxon>
    </lineage>
</organism>